<evidence type="ECO:0000313" key="2">
    <source>
        <dbReference type="EMBL" id="CAG8857385.1"/>
    </source>
</evidence>
<feature type="region of interest" description="Disordered" evidence="1">
    <location>
        <begin position="1"/>
        <end position="84"/>
    </location>
</feature>
<sequence>TSPNEGSKIRRESKPTSEATPTKQAIPRPSKPRLYETYSNATDQNSSVSSLAIFRSPGPSPNEDEDQPELPIGTRSKDNEKRPD</sequence>
<evidence type="ECO:0000256" key="1">
    <source>
        <dbReference type="SAM" id="MobiDB-lite"/>
    </source>
</evidence>
<name>A0ABN7XSF5_GIGMA</name>
<feature type="compositionally biased region" description="Basic and acidic residues" evidence="1">
    <location>
        <begin position="75"/>
        <end position="84"/>
    </location>
</feature>
<dbReference type="Proteomes" id="UP000789901">
    <property type="component" value="Unassembled WGS sequence"/>
</dbReference>
<protein>
    <submittedName>
        <fullName evidence="2">25434_t:CDS:1</fullName>
    </submittedName>
</protein>
<dbReference type="EMBL" id="CAJVQB010170418">
    <property type="protein sequence ID" value="CAG8857385.1"/>
    <property type="molecule type" value="Genomic_DNA"/>
</dbReference>
<feature type="compositionally biased region" description="Polar residues" evidence="1">
    <location>
        <begin position="37"/>
        <end position="50"/>
    </location>
</feature>
<gene>
    <name evidence="2" type="ORF">GMARGA_LOCUS46206</name>
</gene>
<comment type="caution">
    <text evidence="2">The sequence shown here is derived from an EMBL/GenBank/DDBJ whole genome shotgun (WGS) entry which is preliminary data.</text>
</comment>
<reference evidence="2 3" key="1">
    <citation type="submission" date="2021-06" db="EMBL/GenBank/DDBJ databases">
        <authorList>
            <person name="Kallberg Y."/>
            <person name="Tangrot J."/>
            <person name="Rosling A."/>
        </authorList>
    </citation>
    <scope>NUCLEOTIDE SEQUENCE [LARGE SCALE GENOMIC DNA]</scope>
    <source>
        <strain evidence="2 3">120-4 pot B 10/14</strain>
    </source>
</reference>
<keyword evidence="3" id="KW-1185">Reference proteome</keyword>
<feature type="non-terminal residue" evidence="2">
    <location>
        <position position="1"/>
    </location>
</feature>
<accession>A0ABN7XSF5</accession>
<feature type="non-terminal residue" evidence="2">
    <location>
        <position position="84"/>
    </location>
</feature>
<evidence type="ECO:0000313" key="3">
    <source>
        <dbReference type="Proteomes" id="UP000789901"/>
    </source>
</evidence>
<organism evidence="2 3">
    <name type="scientific">Gigaspora margarita</name>
    <dbReference type="NCBI Taxonomy" id="4874"/>
    <lineage>
        <taxon>Eukaryota</taxon>
        <taxon>Fungi</taxon>
        <taxon>Fungi incertae sedis</taxon>
        <taxon>Mucoromycota</taxon>
        <taxon>Glomeromycotina</taxon>
        <taxon>Glomeromycetes</taxon>
        <taxon>Diversisporales</taxon>
        <taxon>Gigasporaceae</taxon>
        <taxon>Gigaspora</taxon>
    </lineage>
</organism>
<proteinExistence type="predicted"/>